<proteinExistence type="predicted"/>
<dbReference type="PIRSF" id="PIRSF029730">
    <property type="entry name" value="UCP029730"/>
    <property type="match status" value="1"/>
</dbReference>
<dbReference type="SUPFAM" id="SSF53187">
    <property type="entry name" value="Zn-dependent exopeptidases"/>
    <property type="match status" value="1"/>
</dbReference>
<dbReference type="InterPro" id="IPR007709">
    <property type="entry name" value="N-FG_amidohydro"/>
</dbReference>
<protein>
    <recommendedName>
        <fullName evidence="3">N-formylglutamate amidohydrolase</fullName>
    </recommendedName>
</protein>
<evidence type="ECO:0000313" key="2">
    <source>
        <dbReference type="Proteomes" id="UP000019678"/>
    </source>
</evidence>
<comment type="caution">
    <text evidence="1">The sequence shown here is derived from an EMBL/GenBank/DDBJ whole genome shotgun (WGS) entry which is preliminary data.</text>
</comment>
<sequence length="258" mass="28251">MGERVSAQDEVVVEDLLDADEPPPFEVVNEGGASRCVLLCEHASNLLPRRVGDLGLDHADMQRHIAWDLGAAALARELSRRLDAPLFLAGYSRLVIDCNRPLWAKTSIVEMSESTAIPGNVGLREPQRQARARALFEPFRDAIAAHLDARQAAGRPTVVVGVHSFTPVFLGAARRWQCGILYAAAEAFARQLIERLRQEVAEVGDNEPYRVSNESDYTVPMHGDGRGLPAVLIETRQDLLATSAGIAEWSERLARALA</sequence>
<dbReference type="Pfam" id="PF05013">
    <property type="entry name" value="FGase"/>
    <property type="match status" value="1"/>
</dbReference>
<dbReference type="EMBL" id="ASRX01000014">
    <property type="protein sequence ID" value="EYF06743.1"/>
    <property type="molecule type" value="Genomic_DNA"/>
</dbReference>
<dbReference type="eggNOG" id="COG3931">
    <property type="taxonomic scope" value="Bacteria"/>
</dbReference>
<dbReference type="InterPro" id="IPR011227">
    <property type="entry name" value="UCP029730"/>
</dbReference>
<dbReference type="RefSeq" id="WP_044239088.1">
    <property type="nucleotide sequence ID" value="NZ_ASRX01000014.1"/>
</dbReference>
<name>A0A017TBS6_9BACT</name>
<dbReference type="Proteomes" id="UP000019678">
    <property type="component" value="Unassembled WGS sequence"/>
</dbReference>
<reference evidence="1 2" key="1">
    <citation type="submission" date="2013-05" db="EMBL/GenBank/DDBJ databases">
        <title>Genome assembly of Chondromyces apiculatus DSM 436.</title>
        <authorList>
            <person name="Sharma G."/>
            <person name="Khatri I."/>
            <person name="Kaur C."/>
            <person name="Mayilraj S."/>
            <person name="Subramanian S."/>
        </authorList>
    </citation>
    <scope>NUCLEOTIDE SEQUENCE [LARGE SCALE GENOMIC DNA]</scope>
    <source>
        <strain evidence="1 2">DSM 436</strain>
    </source>
</reference>
<dbReference type="OrthoDB" id="9815326at2"/>
<dbReference type="Gene3D" id="3.40.630.40">
    <property type="entry name" value="Zn-dependent exopeptidases"/>
    <property type="match status" value="1"/>
</dbReference>
<organism evidence="1 2">
    <name type="scientific">Chondromyces apiculatus DSM 436</name>
    <dbReference type="NCBI Taxonomy" id="1192034"/>
    <lineage>
        <taxon>Bacteria</taxon>
        <taxon>Pseudomonadati</taxon>
        <taxon>Myxococcota</taxon>
        <taxon>Polyangia</taxon>
        <taxon>Polyangiales</taxon>
        <taxon>Polyangiaceae</taxon>
        <taxon>Chondromyces</taxon>
    </lineage>
</organism>
<accession>A0A017TBS6</accession>
<keyword evidence="2" id="KW-1185">Reference proteome</keyword>
<evidence type="ECO:0000313" key="1">
    <source>
        <dbReference type="EMBL" id="EYF06743.1"/>
    </source>
</evidence>
<dbReference type="STRING" id="1192034.CAP_1440"/>
<dbReference type="AlphaFoldDB" id="A0A017TBS6"/>
<evidence type="ECO:0008006" key="3">
    <source>
        <dbReference type="Google" id="ProtNLM"/>
    </source>
</evidence>
<gene>
    <name evidence="1" type="ORF">CAP_1440</name>
</gene>